<keyword evidence="1" id="KW-0472">Membrane</keyword>
<dbReference type="EMBL" id="RDQH01000337">
    <property type="protein sequence ID" value="RXH82630.1"/>
    <property type="molecule type" value="Genomic_DNA"/>
</dbReference>
<protein>
    <submittedName>
        <fullName evidence="2">Uncharacterized protein</fullName>
    </submittedName>
</protein>
<name>A0A498IHI4_MALDO</name>
<keyword evidence="1" id="KW-1133">Transmembrane helix</keyword>
<evidence type="ECO:0000313" key="3">
    <source>
        <dbReference type="Proteomes" id="UP000290289"/>
    </source>
</evidence>
<proteinExistence type="predicted"/>
<sequence length="113" mass="12620">MYPDCCYCWVKELSTFSLPYCSVEGVQDVATVGGTILSVEQREELDDPLVTPDVDNLPRLPRKGHFVPALVVENIVIYAASLVMVSIVFIQIALINTGVKLRAGRVQRLRKRD</sequence>
<evidence type="ECO:0000256" key="1">
    <source>
        <dbReference type="SAM" id="Phobius"/>
    </source>
</evidence>
<feature type="transmembrane region" description="Helical" evidence="1">
    <location>
        <begin position="75"/>
        <end position="95"/>
    </location>
</feature>
<organism evidence="2 3">
    <name type="scientific">Malus domestica</name>
    <name type="common">Apple</name>
    <name type="synonym">Pyrus malus</name>
    <dbReference type="NCBI Taxonomy" id="3750"/>
    <lineage>
        <taxon>Eukaryota</taxon>
        <taxon>Viridiplantae</taxon>
        <taxon>Streptophyta</taxon>
        <taxon>Embryophyta</taxon>
        <taxon>Tracheophyta</taxon>
        <taxon>Spermatophyta</taxon>
        <taxon>Magnoliopsida</taxon>
        <taxon>eudicotyledons</taxon>
        <taxon>Gunneridae</taxon>
        <taxon>Pentapetalae</taxon>
        <taxon>rosids</taxon>
        <taxon>fabids</taxon>
        <taxon>Rosales</taxon>
        <taxon>Rosaceae</taxon>
        <taxon>Amygdaloideae</taxon>
        <taxon>Maleae</taxon>
        <taxon>Malus</taxon>
    </lineage>
</organism>
<keyword evidence="3" id="KW-1185">Reference proteome</keyword>
<dbReference type="AlphaFoldDB" id="A0A498IHI4"/>
<keyword evidence="1" id="KW-0812">Transmembrane</keyword>
<gene>
    <name evidence="2" type="ORF">DVH24_002402</name>
</gene>
<dbReference type="Proteomes" id="UP000290289">
    <property type="component" value="Chromosome 11"/>
</dbReference>
<accession>A0A498IHI4</accession>
<evidence type="ECO:0000313" key="2">
    <source>
        <dbReference type="EMBL" id="RXH82630.1"/>
    </source>
</evidence>
<reference evidence="2 3" key="1">
    <citation type="submission" date="2018-10" db="EMBL/GenBank/DDBJ databases">
        <title>A high-quality apple genome assembly.</title>
        <authorList>
            <person name="Hu J."/>
        </authorList>
    </citation>
    <scope>NUCLEOTIDE SEQUENCE [LARGE SCALE GENOMIC DNA]</scope>
    <source>
        <strain evidence="3">cv. HFTH1</strain>
        <tissue evidence="2">Young leaf</tissue>
    </source>
</reference>
<comment type="caution">
    <text evidence="2">The sequence shown here is derived from an EMBL/GenBank/DDBJ whole genome shotgun (WGS) entry which is preliminary data.</text>
</comment>